<evidence type="ECO:0000313" key="2">
    <source>
        <dbReference type="EMBL" id="GFR46307.1"/>
    </source>
</evidence>
<proteinExistence type="predicted"/>
<comment type="caution">
    <text evidence="2">The sequence shown here is derived from an EMBL/GenBank/DDBJ whole genome shotgun (WGS) entry which is preliminary data.</text>
</comment>
<gene>
    <name evidence="2" type="ORF">Agub_g7871</name>
</gene>
<organism evidence="2 3">
    <name type="scientific">Astrephomene gubernaculifera</name>
    <dbReference type="NCBI Taxonomy" id="47775"/>
    <lineage>
        <taxon>Eukaryota</taxon>
        <taxon>Viridiplantae</taxon>
        <taxon>Chlorophyta</taxon>
        <taxon>core chlorophytes</taxon>
        <taxon>Chlorophyceae</taxon>
        <taxon>CS clade</taxon>
        <taxon>Chlamydomonadales</taxon>
        <taxon>Astrephomenaceae</taxon>
        <taxon>Astrephomene</taxon>
    </lineage>
</organism>
<sequence length="164" mass="17641">MTRIPFHRDGCRWGGGSGPMGQAPGASSDDVETVVVRGLLQRQPTSELAIALTTMVAEVADAVEAEADPLCMDVWDDKPVIEALRAGDAASGGAMGLRRVARRAARYRWDGVQLLLLVHGGRARVCPPPAARLALAEATHKVGHYGVKRTLALLRAGHWCSRWR</sequence>
<name>A0AAD3DSP2_9CHLO</name>
<accession>A0AAD3DSP2</accession>
<dbReference type="Gene3D" id="1.10.340.70">
    <property type="match status" value="1"/>
</dbReference>
<keyword evidence="3" id="KW-1185">Reference proteome</keyword>
<protein>
    <recommendedName>
        <fullName evidence="4">Integrase zinc-binding domain-containing protein</fullName>
    </recommendedName>
</protein>
<evidence type="ECO:0008006" key="4">
    <source>
        <dbReference type="Google" id="ProtNLM"/>
    </source>
</evidence>
<evidence type="ECO:0000313" key="3">
    <source>
        <dbReference type="Proteomes" id="UP001054857"/>
    </source>
</evidence>
<feature type="region of interest" description="Disordered" evidence="1">
    <location>
        <begin position="1"/>
        <end position="28"/>
    </location>
</feature>
<feature type="compositionally biased region" description="Basic and acidic residues" evidence="1">
    <location>
        <begin position="1"/>
        <end position="11"/>
    </location>
</feature>
<dbReference type="EMBL" id="BMAR01000013">
    <property type="protein sequence ID" value="GFR46307.1"/>
    <property type="molecule type" value="Genomic_DNA"/>
</dbReference>
<evidence type="ECO:0000256" key="1">
    <source>
        <dbReference type="SAM" id="MobiDB-lite"/>
    </source>
</evidence>
<reference evidence="2 3" key="1">
    <citation type="journal article" date="2021" name="Sci. Rep.">
        <title>Genome sequencing of the multicellular alga Astrephomene provides insights into convergent evolution of germ-soma differentiation.</title>
        <authorList>
            <person name="Yamashita S."/>
            <person name="Yamamoto K."/>
            <person name="Matsuzaki R."/>
            <person name="Suzuki S."/>
            <person name="Yamaguchi H."/>
            <person name="Hirooka S."/>
            <person name="Minakuchi Y."/>
            <person name="Miyagishima S."/>
            <person name="Kawachi M."/>
            <person name="Toyoda A."/>
            <person name="Nozaki H."/>
        </authorList>
    </citation>
    <scope>NUCLEOTIDE SEQUENCE [LARGE SCALE GENOMIC DNA]</scope>
    <source>
        <strain evidence="2 3">NIES-4017</strain>
    </source>
</reference>
<dbReference type="AlphaFoldDB" id="A0AAD3DSP2"/>
<dbReference type="Proteomes" id="UP001054857">
    <property type="component" value="Unassembled WGS sequence"/>
</dbReference>